<organism evidence="8 9">
    <name type="scientific">Geodia barretti</name>
    <name type="common">Barrett's horny sponge</name>
    <dbReference type="NCBI Taxonomy" id="519541"/>
    <lineage>
        <taxon>Eukaryota</taxon>
        <taxon>Metazoa</taxon>
        <taxon>Porifera</taxon>
        <taxon>Demospongiae</taxon>
        <taxon>Heteroscleromorpha</taxon>
        <taxon>Tetractinellida</taxon>
        <taxon>Astrophorina</taxon>
        <taxon>Geodiidae</taxon>
        <taxon>Geodia</taxon>
    </lineage>
</organism>
<keyword evidence="9" id="KW-1185">Reference proteome</keyword>
<accession>A0AA35WV68</accession>
<feature type="non-terminal residue" evidence="8">
    <location>
        <position position="293"/>
    </location>
</feature>
<proteinExistence type="predicted"/>
<dbReference type="InterPro" id="IPR042512">
    <property type="entry name" value="TLCD5"/>
</dbReference>
<comment type="subcellular location">
    <subcellularLocation>
        <location evidence="1">Membrane</location>
        <topology evidence="1">Multi-pass membrane protein</topology>
    </subcellularLocation>
</comment>
<reference evidence="8" key="1">
    <citation type="submission" date="2023-03" db="EMBL/GenBank/DDBJ databases">
        <authorList>
            <person name="Steffen K."/>
            <person name="Cardenas P."/>
        </authorList>
    </citation>
    <scope>NUCLEOTIDE SEQUENCE</scope>
</reference>
<dbReference type="GO" id="GO:0016020">
    <property type="term" value="C:membrane"/>
    <property type="evidence" value="ECO:0007669"/>
    <property type="project" value="UniProtKB-SubCell"/>
</dbReference>
<dbReference type="PROSITE" id="PS50922">
    <property type="entry name" value="TLC"/>
    <property type="match status" value="1"/>
</dbReference>
<dbReference type="PANTHER" id="PTHR31898">
    <property type="entry name" value="TRANSMEMBRANE PROTEIN 136"/>
    <property type="match status" value="1"/>
</dbReference>
<dbReference type="SMART" id="SM00724">
    <property type="entry name" value="TLC"/>
    <property type="match status" value="1"/>
</dbReference>
<keyword evidence="3 6" id="KW-1133">Transmembrane helix</keyword>
<dbReference type="AlphaFoldDB" id="A0AA35WV68"/>
<dbReference type="InterPro" id="IPR006634">
    <property type="entry name" value="TLC-dom"/>
</dbReference>
<dbReference type="PANTHER" id="PTHR31898:SF1">
    <property type="entry name" value="TLC DOMAIN-CONTAINING PROTEIN 5"/>
    <property type="match status" value="1"/>
</dbReference>
<evidence type="ECO:0000313" key="8">
    <source>
        <dbReference type="EMBL" id="CAI8027762.1"/>
    </source>
</evidence>
<gene>
    <name evidence="8" type="ORF">GBAR_LOCUS15813</name>
</gene>
<evidence type="ECO:0000256" key="1">
    <source>
        <dbReference type="ARBA" id="ARBA00004141"/>
    </source>
</evidence>
<keyword evidence="4 5" id="KW-0472">Membrane</keyword>
<comment type="caution">
    <text evidence="8">The sequence shown here is derived from an EMBL/GenBank/DDBJ whole genome shotgun (WGS) entry which is preliminary data.</text>
</comment>
<feature type="transmembrane region" description="Helical" evidence="6">
    <location>
        <begin position="102"/>
        <end position="125"/>
    </location>
</feature>
<evidence type="ECO:0000256" key="4">
    <source>
        <dbReference type="ARBA" id="ARBA00023136"/>
    </source>
</evidence>
<feature type="transmembrane region" description="Helical" evidence="6">
    <location>
        <begin position="137"/>
        <end position="158"/>
    </location>
</feature>
<evidence type="ECO:0000256" key="6">
    <source>
        <dbReference type="SAM" id="Phobius"/>
    </source>
</evidence>
<feature type="transmembrane region" description="Helical" evidence="6">
    <location>
        <begin position="263"/>
        <end position="280"/>
    </location>
</feature>
<evidence type="ECO:0000256" key="2">
    <source>
        <dbReference type="ARBA" id="ARBA00022692"/>
    </source>
</evidence>
<protein>
    <submittedName>
        <fullName evidence="8">TLC domain-containing protein 5</fullName>
    </submittedName>
</protein>
<feature type="domain" description="TLC" evidence="7">
    <location>
        <begin position="93"/>
        <end position="293"/>
    </location>
</feature>
<sequence>ISPRELSADHGAALPTPTSLFVSCVAWSDKGVMSVNLDLPSEALYGADTNNLLSPHLMSVGRGRHGGDVGLAVAGSFLLWTDLYLLLHLLNRRCSAEWNCRTITALHGALSASLCLISAVIVGPWPFSYVGEKSTEFHTVIMVISLGYFLFDFLWCLYMRTEGPVMLAHHVVSLLGLAYVLYQGRYGSELTAVMGASECTNPLLQLRWFMKEAGHYTGRKALLVDYLFVSLFLAARLGAGSVFHYVCQTSPKLNLIIKAGGQAFYIISVIFGIQLCMFFYRKYLKKKRSKREN</sequence>
<evidence type="ECO:0000259" key="7">
    <source>
        <dbReference type="PROSITE" id="PS50922"/>
    </source>
</evidence>
<evidence type="ECO:0000256" key="5">
    <source>
        <dbReference type="PROSITE-ProRule" id="PRU00205"/>
    </source>
</evidence>
<feature type="transmembrane region" description="Helical" evidence="6">
    <location>
        <begin position="222"/>
        <end position="243"/>
    </location>
</feature>
<feature type="transmembrane region" description="Helical" evidence="6">
    <location>
        <begin position="69"/>
        <end position="90"/>
    </location>
</feature>
<dbReference type="EMBL" id="CASHTH010002296">
    <property type="protein sequence ID" value="CAI8027762.1"/>
    <property type="molecule type" value="Genomic_DNA"/>
</dbReference>
<name>A0AA35WV68_GEOBA</name>
<evidence type="ECO:0000313" key="9">
    <source>
        <dbReference type="Proteomes" id="UP001174909"/>
    </source>
</evidence>
<evidence type="ECO:0000256" key="3">
    <source>
        <dbReference type="ARBA" id="ARBA00022989"/>
    </source>
</evidence>
<dbReference type="Proteomes" id="UP001174909">
    <property type="component" value="Unassembled WGS sequence"/>
</dbReference>
<dbReference type="Pfam" id="PF03798">
    <property type="entry name" value="TRAM_LAG1_CLN8"/>
    <property type="match status" value="1"/>
</dbReference>
<keyword evidence="2 5" id="KW-0812">Transmembrane</keyword>